<proteinExistence type="predicted"/>
<organism evidence="2 3">
    <name type="scientific">Cnephaeus nilssonii</name>
    <name type="common">Northern bat</name>
    <name type="synonym">Eptesicus nilssonii</name>
    <dbReference type="NCBI Taxonomy" id="3371016"/>
    <lineage>
        <taxon>Eukaryota</taxon>
        <taxon>Metazoa</taxon>
        <taxon>Chordata</taxon>
        <taxon>Craniata</taxon>
        <taxon>Vertebrata</taxon>
        <taxon>Euteleostomi</taxon>
        <taxon>Mammalia</taxon>
        <taxon>Eutheria</taxon>
        <taxon>Laurasiatheria</taxon>
        <taxon>Chiroptera</taxon>
        <taxon>Yangochiroptera</taxon>
        <taxon>Vespertilionidae</taxon>
        <taxon>Cnephaeus</taxon>
    </lineage>
</organism>
<feature type="region of interest" description="Disordered" evidence="1">
    <location>
        <begin position="312"/>
        <end position="370"/>
    </location>
</feature>
<dbReference type="Proteomes" id="UP001177744">
    <property type="component" value="Unassembled WGS sequence"/>
</dbReference>
<evidence type="ECO:0000313" key="3">
    <source>
        <dbReference type="Proteomes" id="UP001177744"/>
    </source>
</evidence>
<feature type="region of interest" description="Disordered" evidence="1">
    <location>
        <begin position="714"/>
        <end position="746"/>
    </location>
</feature>
<keyword evidence="3" id="KW-1185">Reference proteome</keyword>
<dbReference type="AlphaFoldDB" id="A0AA40LJG4"/>
<feature type="region of interest" description="Disordered" evidence="1">
    <location>
        <begin position="473"/>
        <end position="498"/>
    </location>
</feature>
<feature type="region of interest" description="Disordered" evidence="1">
    <location>
        <begin position="605"/>
        <end position="626"/>
    </location>
</feature>
<name>A0AA40LJG4_CNENI</name>
<feature type="region of interest" description="Disordered" evidence="1">
    <location>
        <begin position="249"/>
        <end position="272"/>
    </location>
</feature>
<protein>
    <submittedName>
        <fullName evidence="2">Uncharacterized protein</fullName>
    </submittedName>
</protein>
<gene>
    <name evidence="2" type="ORF">QTO34_005523</name>
</gene>
<dbReference type="EMBL" id="JAULJE010000015">
    <property type="protein sequence ID" value="KAK1334517.1"/>
    <property type="molecule type" value="Genomic_DNA"/>
</dbReference>
<evidence type="ECO:0000313" key="2">
    <source>
        <dbReference type="EMBL" id="KAK1334517.1"/>
    </source>
</evidence>
<evidence type="ECO:0000256" key="1">
    <source>
        <dbReference type="SAM" id="MobiDB-lite"/>
    </source>
</evidence>
<accession>A0AA40LJG4</accession>
<reference evidence="2" key="1">
    <citation type="submission" date="2023-06" db="EMBL/GenBank/DDBJ databases">
        <title>Reference genome for the Northern bat (Eptesicus nilssonii), a most northern bat species.</title>
        <authorList>
            <person name="Laine V.N."/>
            <person name="Pulliainen A.T."/>
            <person name="Lilley T.M."/>
        </authorList>
    </citation>
    <scope>NUCLEOTIDE SEQUENCE</scope>
    <source>
        <strain evidence="2">BLF_Eptnil</strain>
        <tissue evidence="2">Kidney</tissue>
    </source>
</reference>
<sequence>MARRWEAPECHDRSPAQKAVANRRGLAEFTALAKHIMSELLLRNLRGPERLVDDQIENQDLVSPEALDFPDMLLQYDHQSRQEKPWSEHPYFNTVMKDRSQMGSSRRLYACQQPRYVRDFLSSPVIAAASLLGVPVPLPLALSKSAPFCLLSLSRGSALRARWRCCTACGHLEEVAGSKKEEPGSGSRTSLVLLRRQERLLPPLLHSPAMSLAQGFWLSSAPLWEHTDHQGAAPALSVCPLVRPLRGTGGGSPAPCASQQQGSPPQRPQTIKRAARDMAGIGDVVLTAGGSGGAAGPDESGTLAGWWSKWRAAPGQGGCEQGPDHPADCPADGDQWQGVGPPPSFQVLRESGRGPGPDRWSRRQDGGAETTNFTLSLLDSQIKKSRNPQGMSASTGGNWADQGKVLPPSPRCCCHCRSLGPRFLAQAVGGDLGPGWLGEGVGSGGTAGHTCPASVEAWLRDGERRWCLHSGSHGDGRGSFGSSRGSRGTAAPPLFPLPRGRPHPPTEACRSVAWASFCGAIVEPPKLITWLASGLGLPLRGDHGVMAGPLTNRIAPTLDGLVPMSQAGVFTPARVFEGFADSGQSLQALLQLKRCSCSSLRAPAFPPHSRCSASPCRSKPGAAGGQHIQQGALELGPPQAAPPLRQEPPWAPGRVLHPEVLGPQFPLGPALAPQLQLERLLEVVKALEVEVPPALHQEEPPLPPGLVLELGEEKRSPRSLHVHLSPKDRTQLEPRTHHRTSSPLAVQQMGGLRRSLLLARL</sequence>
<comment type="caution">
    <text evidence="2">The sequence shown here is derived from an EMBL/GenBank/DDBJ whole genome shotgun (WGS) entry which is preliminary data.</text>
</comment>
<feature type="compositionally biased region" description="Basic and acidic residues" evidence="1">
    <location>
        <begin position="725"/>
        <end position="735"/>
    </location>
</feature>